<dbReference type="PROSITE" id="PS50835">
    <property type="entry name" value="IG_LIKE"/>
    <property type="match status" value="1"/>
</dbReference>
<dbReference type="EMBL" id="CACVKT020007930">
    <property type="protein sequence ID" value="CAC5411892.1"/>
    <property type="molecule type" value="Genomic_DNA"/>
</dbReference>
<reference evidence="2 3" key="1">
    <citation type="submission" date="2020-06" db="EMBL/GenBank/DDBJ databases">
        <authorList>
            <person name="Li R."/>
            <person name="Bekaert M."/>
        </authorList>
    </citation>
    <scope>NUCLEOTIDE SEQUENCE [LARGE SCALE GENOMIC DNA]</scope>
    <source>
        <strain evidence="3">wild</strain>
    </source>
</reference>
<evidence type="ECO:0000313" key="2">
    <source>
        <dbReference type="EMBL" id="CAC5411892.1"/>
    </source>
</evidence>
<protein>
    <recommendedName>
        <fullName evidence="1">Ig-like domain-containing protein</fullName>
    </recommendedName>
</protein>
<dbReference type="InterPro" id="IPR013783">
    <property type="entry name" value="Ig-like_fold"/>
</dbReference>
<proteinExistence type="predicted"/>
<organism evidence="2 3">
    <name type="scientific">Mytilus coruscus</name>
    <name type="common">Sea mussel</name>
    <dbReference type="NCBI Taxonomy" id="42192"/>
    <lineage>
        <taxon>Eukaryota</taxon>
        <taxon>Metazoa</taxon>
        <taxon>Spiralia</taxon>
        <taxon>Lophotrochozoa</taxon>
        <taxon>Mollusca</taxon>
        <taxon>Bivalvia</taxon>
        <taxon>Autobranchia</taxon>
        <taxon>Pteriomorphia</taxon>
        <taxon>Mytilida</taxon>
        <taxon>Mytiloidea</taxon>
        <taxon>Mytilidae</taxon>
        <taxon>Mytilinae</taxon>
        <taxon>Mytilus</taxon>
    </lineage>
</organism>
<dbReference type="Gene3D" id="2.60.40.10">
    <property type="entry name" value="Immunoglobulins"/>
    <property type="match status" value="2"/>
</dbReference>
<dbReference type="Proteomes" id="UP000507470">
    <property type="component" value="Unassembled WGS sequence"/>
</dbReference>
<feature type="domain" description="Ig-like" evidence="1">
    <location>
        <begin position="151"/>
        <end position="205"/>
    </location>
</feature>
<dbReference type="PANTHER" id="PTHR45889">
    <property type="entry name" value="IG-LIKE DOMAIN-CONTAINING PROTEIN"/>
    <property type="match status" value="1"/>
</dbReference>
<dbReference type="InterPro" id="IPR007110">
    <property type="entry name" value="Ig-like_dom"/>
</dbReference>
<evidence type="ECO:0000259" key="1">
    <source>
        <dbReference type="PROSITE" id="PS50835"/>
    </source>
</evidence>
<dbReference type="SUPFAM" id="SSF48726">
    <property type="entry name" value="Immunoglobulin"/>
    <property type="match status" value="2"/>
</dbReference>
<keyword evidence="3" id="KW-1185">Reference proteome</keyword>
<gene>
    <name evidence="2" type="ORF">MCOR_44931</name>
</gene>
<evidence type="ECO:0000313" key="3">
    <source>
        <dbReference type="Proteomes" id="UP000507470"/>
    </source>
</evidence>
<sequence length="205" mass="22909">MLGNTNVKDRLKITGDHSIGEYHLNISDIRPSDQTRYECSISKTTRVHSQQLIVIVVPSAITIEHVTPDNKISGIEGQYMTIKCTADGGHPAPGIKLVILGSTYFGKQSAQHTFKPVMSNDGSDVTCQVKYEDIRYYPLHTSAYIYLKFKPVITGFIPDILRTEETKAFVHVVISCRSTGSRPAASMYWFLGQKNYCNETITKTT</sequence>
<accession>A0A6J8DVW7</accession>
<dbReference type="AlphaFoldDB" id="A0A6J8DVW7"/>
<dbReference type="InterPro" id="IPR036179">
    <property type="entry name" value="Ig-like_dom_sf"/>
</dbReference>
<dbReference type="OrthoDB" id="6140600at2759"/>
<dbReference type="PANTHER" id="PTHR45889:SF8">
    <property type="entry name" value="IG-LIKE DOMAIN-CONTAINING PROTEIN"/>
    <property type="match status" value="1"/>
</dbReference>
<name>A0A6J8DVW7_MYTCO</name>